<evidence type="ECO:0000313" key="15">
    <source>
        <dbReference type="EMBL" id="AAT27548.1"/>
    </source>
</evidence>
<evidence type="ECO:0000256" key="9">
    <source>
        <dbReference type="ARBA" id="ARBA00022989"/>
    </source>
</evidence>
<evidence type="ECO:0000256" key="10">
    <source>
        <dbReference type="ARBA" id="ARBA00023136"/>
    </source>
</evidence>
<dbReference type="GO" id="GO:0008982">
    <property type="term" value="F:protein-N(PI)-phosphohistidine-sugar phosphotransferase activity"/>
    <property type="evidence" value="ECO:0007669"/>
    <property type="project" value="InterPro"/>
</dbReference>
<dbReference type="AlphaFoldDB" id="Q6KIM8"/>
<keyword evidence="2" id="KW-0813">Transport</keyword>
<accession>Q6KIM8</accession>
<dbReference type="HOGENOM" id="CLU_012312_2_1_14"/>
<evidence type="ECO:0000256" key="8">
    <source>
        <dbReference type="ARBA" id="ARBA00022777"/>
    </source>
</evidence>
<organism evidence="15 16">
    <name type="scientific">Mycoplasma mobile (strain ATCC 43663 / 163K / NCTC 11711)</name>
    <name type="common">Mesomycoplasma mobile</name>
    <dbReference type="NCBI Taxonomy" id="267748"/>
    <lineage>
        <taxon>Bacteria</taxon>
        <taxon>Bacillati</taxon>
        <taxon>Mycoplasmatota</taxon>
        <taxon>Mycoplasmoidales</taxon>
        <taxon>Metamycoplasmataceae</taxon>
        <taxon>Mesomycoplasma</taxon>
    </lineage>
</organism>
<dbReference type="RefSeq" id="WP_011264582.1">
    <property type="nucleotide sequence ID" value="NC_006908.1"/>
</dbReference>
<feature type="transmembrane region" description="Helical" evidence="12">
    <location>
        <begin position="237"/>
        <end position="256"/>
    </location>
</feature>
<evidence type="ECO:0000256" key="5">
    <source>
        <dbReference type="ARBA" id="ARBA00022679"/>
    </source>
</evidence>
<evidence type="ECO:0000259" key="14">
    <source>
        <dbReference type="PROSITE" id="PS51103"/>
    </source>
</evidence>
<dbReference type="InterPro" id="IPR013013">
    <property type="entry name" value="PTS_EIIC_1"/>
</dbReference>
<dbReference type="OrthoDB" id="9769191at2"/>
<dbReference type="InterPro" id="IPR036878">
    <property type="entry name" value="Glu_permease_IIB"/>
</dbReference>
<dbReference type="InterPro" id="IPR018113">
    <property type="entry name" value="PTrfase_EIIB_Cys"/>
</dbReference>
<keyword evidence="8" id="KW-0418">Kinase</keyword>
<evidence type="ECO:0000256" key="3">
    <source>
        <dbReference type="ARBA" id="ARBA00022475"/>
    </source>
</evidence>
<dbReference type="Gene3D" id="3.30.1360.60">
    <property type="entry name" value="Glucose permease domain IIB"/>
    <property type="match status" value="1"/>
</dbReference>
<protein>
    <submittedName>
        <fullName evidence="15">Pts system trehalose specific enzyme iibc</fullName>
        <ecNumber evidence="15">2.7.1.69</ecNumber>
    </submittedName>
</protein>
<dbReference type="EC" id="2.7.1.69" evidence="15"/>
<dbReference type="PANTHER" id="PTHR30175">
    <property type="entry name" value="PHOSPHOTRANSFERASE SYSTEM TRANSPORT PROTEIN"/>
    <property type="match status" value="1"/>
</dbReference>
<dbReference type="InterPro" id="IPR003352">
    <property type="entry name" value="PTS_EIIC"/>
</dbReference>
<dbReference type="InterPro" id="IPR050558">
    <property type="entry name" value="PTS_Sugar-Specific_Components"/>
</dbReference>
<keyword evidence="9 12" id="KW-1133">Transmembrane helix</keyword>
<dbReference type="GO" id="GO:0016301">
    <property type="term" value="F:kinase activity"/>
    <property type="evidence" value="ECO:0007669"/>
    <property type="project" value="UniProtKB-KW"/>
</dbReference>
<feature type="domain" description="PTS EIIB type-1" evidence="13">
    <location>
        <begin position="8"/>
        <end position="91"/>
    </location>
</feature>
<dbReference type="GO" id="GO:0009401">
    <property type="term" value="P:phosphoenolpyruvate-dependent sugar phosphotransferase system"/>
    <property type="evidence" value="ECO:0007669"/>
    <property type="project" value="UniProtKB-KW"/>
</dbReference>
<feature type="transmembrane region" description="Helical" evidence="12">
    <location>
        <begin position="465"/>
        <end position="485"/>
    </location>
</feature>
<keyword evidence="5 15" id="KW-0808">Transferase</keyword>
<evidence type="ECO:0000313" key="16">
    <source>
        <dbReference type="Proteomes" id="UP000009072"/>
    </source>
</evidence>
<keyword evidence="4" id="KW-0762">Sugar transport</keyword>
<sequence length="501" mass="54849">MSEKSKYYEDVKSLILYLGGSENIISATNCVSRLRLVMKDMLLVDDKKIQELKSVKGTMKQPNNQYHVIIGSDVPIFYKEFEEQTNIKKVSKEELKKVAAGQGNWLQKALQHFSEIFIPIIPVVIASGLILSFRNILEANFGGFVFVQEYDFAAGLNEFLLAPALAGLWFLPVFISWSIFKKMGGTQTLGILIGLSLLIIPLVNVFETNNQGVKFIWEYDLNQFGFDFGVWKFPWKLAYTAQVIPAIGVAFLGVYLERWLTKIVAPVLRQIFVPLGVLLGSFIVGMVIIGPLGWIVGTSISIVVSLALTNGIAKYIFGPIFGFGYAFLVITGLHHSLNAVMIQNTATLNGSFIFPILAVSNITQGAAALMFTLLNRRSEKLKQIGYSATTSAWLGVTEPAMYGINLRYVYPFLAAATGSATGALLLTIAGVTSSGIGNGAWLGVLSMQASSAVVGVNTFAGTGFLWFMLSALLATAVTMVLTWFFGKLPRFKKIYDRVGIA</sequence>
<reference evidence="15 16" key="1">
    <citation type="journal article" date="2004" name="Genome Res.">
        <title>The complete genome and proteome of Mycoplasma mobile.</title>
        <authorList>
            <person name="Jaffe J.D."/>
            <person name="Stange-Thomann N."/>
            <person name="Smith C."/>
            <person name="DeCaprio D."/>
            <person name="Fisher S."/>
            <person name="Butler J."/>
            <person name="Calvo S."/>
            <person name="Elkins T."/>
            <person name="FitzGerald M.G."/>
            <person name="Hafez N."/>
            <person name="Kodira C.D."/>
            <person name="Major J."/>
            <person name="Wang S."/>
            <person name="Wilkinson J."/>
            <person name="Nicol R."/>
            <person name="Nusbaum C."/>
            <person name="Birren B."/>
            <person name="Berg H.C."/>
            <person name="Church G.M."/>
        </authorList>
    </citation>
    <scope>NUCLEOTIDE SEQUENCE [LARGE SCALE GENOMIC DNA]</scope>
    <source>
        <strain evidence="16">ATCC 43663 / 163K / NCTC 11711</strain>
    </source>
</reference>
<feature type="transmembrane region" description="Helical" evidence="12">
    <location>
        <begin position="408"/>
        <end position="428"/>
    </location>
</feature>
<dbReference type="SUPFAM" id="SSF55604">
    <property type="entry name" value="Glucose permease domain IIB"/>
    <property type="match status" value="1"/>
</dbReference>
<dbReference type="CDD" id="cd00212">
    <property type="entry name" value="PTS_IIB_glc"/>
    <property type="match status" value="1"/>
</dbReference>
<keyword evidence="7 12" id="KW-0812">Transmembrane</keyword>
<dbReference type="Proteomes" id="UP000009072">
    <property type="component" value="Chromosome"/>
</dbReference>
<evidence type="ECO:0000256" key="1">
    <source>
        <dbReference type="ARBA" id="ARBA00004651"/>
    </source>
</evidence>
<feature type="active site" description="Phosphocysteine intermediate; for EIIB activity" evidence="11">
    <location>
        <position position="30"/>
    </location>
</feature>
<dbReference type="PANTHER" id="PTHR30175:SF4">
    <property type="entry name" value="PTS SYSTEM TREHALOSE-SPECIFIC EIIBC COMPONENT"/>
    <property type="match status" value="1"/>
</dbReference>
<feature type="transmembrane region" description="Helical" evidence="12">
    <location>
        <begin position="352"/>
        <end position="372"/>
    </location>
</feature>
<dbReference type="EMBL" id="AE017308">
    <property type="protein sequence ID" value="AAT27548.1"/>
    <property type="molecule type" value="Genomic_DNA"/>
</dbReference>
<dbReference type="Pfam" id="PF00367">
    <property type="entry name" value="PTS_EIIB"/>
    <property type="match status" value="1"/>
</dbReference>
<evidence type="ECO:0000256" key="11">
    <source>
        <dbReference type="PROSITE-ProRule" id="PRU00421"/>
    </source>
</evidence>
<dbReference type="KEGG" id="mmo:MMOB0620"/>
<evidence type="ECO:0000256" key="12">
    <source>
        <dbReference type="SAM" id="Phobius"/>
    </source>
</evidence>
<evidence type="ECO:0000256" key="2">
    <source>
        <dbReference type="ARBA" id="ARBA00022448"/>
    </source>
</evidence>
<dbReference type="GO" id="GO:0090589">
    <property type="term" value="F:protein-phosphocysteine-trehalose phosphotransferase system transporter activity"/>
    <property type="evidence" value="ECO:0007669"/>
    <property type="project" value="TreeGrafter"/>
</dbReference>
<name>Q6KIM8_MYCM1</name>
<dbReference type="PROSITE" id="PS51103">
    <property type="entry name" value="PTS_EIIC_TYPE_1"/>
    <property type="match status" value="1"/>
</dbReference>
<proteinExistence type="predicted"/>
<evidence type="ECO:0000256" key="7">
    <source>
        <dbReference type="ARBA" id="ARBA00022692"/>
    </source>
</evidence>
<dbReference type="PROSITE" id="PS51098">
    <property type="entry name" value="PTS_EIIB_TYPE_1"/>
    <property type="match status" value="1"/>
</dbReference>
<evidence type="ECO:0000256" key="6">
    <source>
        <dbReference type="ARBA" id="ARBA00022683"/>
    </source>
</evidence>
<keyword evidence="6" id="KW-0598">Phosphotransferase system</keyword>
<dbReference type="eggNOG" id="COG1263">
    <property type="taxonomic scope" value="Bacteria"/>
</dbReference>
<feature type="domain" description="PTS EIIC type-1" evidence="14">
    <location>
        <begin position="111"/>
        <end position="498"/>
    </location>
</feature>
<feature type="transmembrane region" description="Helical" evidence="12">
    <location>
        <begin position="268"/>
        <end position="288"/>
    </location>
</feature>
<dbReference type="InterPro" id="IPR001996">
    <property type="entry name" value="PTS_IIB_1"/>
</dbReference>
<feature type="transmembrane region" description="Helical" evidence="12">
    <location>
        <begin position="116"/>
        <end position="137"/>
    </location>
</feature>
<feature type="transmembrane region" description="Helical" evidence="12">
    <location>
        <begin position="294"/>
        <end position="313"/>
    </location>
</feature>
<feature type="transmembrane region" description="Helical" evidence="12">
    <location>
        <begin position="189"/>
        <end position="206"/>
    </location>
</feature>
<feature type="transmembrane region" description="Helical" evidence="12">
    <location>
        <begin position="320"/>
        <end position="340"/>
    </location>
</feature>
<dbReference type="Pfam" id="PF02378">
    <property type="entry name" value="PTS_EIIC"/>
    <property type="match status" value="1"/>
</dbReference>
<evidence type="ECO:0000259" key="13">
    <source>
        <dbReference type="PROSITE" id="PS51098"/>
    </source>
</evidence>
<dbReference type="eggNOG" id="COG1264">
    <property type="taxonomic scope" value="Bacteria"/>
</dbReference>
<evidence type="ECO:0000256" key="4">
    <source>
        <dbReference type="ARBA" id="ARBA00022597"/>
    </source>
</evidence>
<dbReference type="GO" id="GO:0005886">
    <property type="term" value="C:plasma membrane"/>
    <property type="evidence" value="ECO:0007669"/>
    <property type="project" value="UniProtKB-SubCell"/>
</dbReference>
<dbReference type="STRING" id="267748.MMOB0620"/>
<keyword evidence="3" id="KW-1003">Cell membrane</keyword>
<comment type="subcellular location">
    <subcellularLocation>
        <location evidence="1">Cell membrane</location>
        <topology evidence="1">Multi-pass membrane protein</topology>
    </subcellularLocation>
</comment>
<keyword evidence="10 12" id="KW-0472">Membrane</keyword>
<gene>
    <name evidence="15" type="primary">treB</name>
    <name evidence="15" type="ordered locus">MMOB0620</name>
</gene>
<dbReference type="GO" id="GO:0015771">
    <property type="term" value="P:trehalose transport"/>
    <property type="evidence" value="ECO:0007669"/>
    <property type="project" value="TreeGrafter"/>
</dbReference>
<feature type="transmembrane region" description="Helical" evidence="12">
    <location>
        <begin position="159"/>
        <end position="177"/>
    </location>
</feature>
<keyword evidence="16" id="KW-1185">Reference proteome</keyword>